<accession>A0A8J2LLR3</accession>
<reference evidence="2" key="1">
    <citation type="submission" date="2021-06" db="EMBL/GenBank/DDBJ databases">
        <authorList>
            <person name="Hodson N. C."/>
            <person name="Mongue J. A."/>
            <person name="Jaron S. K."/>
        </authorList>
    </citation>
    <scope>NUCLEOTIDE SEQUENCE</scope>
</reference>
<dbReference type="EMBL" id="CAJVCH010569957">
    <property type="protein sequence ID" value="CAG7833621.1"/>
    <property type="molecule type" value="Genomic_DNA"/>
</dbReference>
<evidence type="ECO:0000313" key="2">
    <source>
        <dbReference type="EMBL" id="CAG7833621.1"/>
    </source>
</evidence>
<organism evidence="2 3">
    <name type="scientific">Allacma fusca</name>
    <dbReference type="NCBI Taxonomy" id="39272"/>
    <lineage>
        <taxon>Eukaryota</taxon>
        <taxon>Metazoa</taxon>
        <taxon>Ecdysozoa</taxon>
        <taxon>Arthropoda</taxon>
        <taxon>Hexapoda</taxon>
        <taxon>Collembola</taxon>
        <taxon>Symphypleona</taxon>
        <taxon>Sminthuridae</taxon>
        <taxon>Allacma</taxon>
    </lineage>
</organism>
<dbReference type="InterPro" id="IPR008011">
    <property type="entry name" value="Complex1_LYR_dom"/>
</dbReference>
<sequence>MSKLKNAMSLKQFMIRQEVLQMYRSYLRLGRLIQGSDEESSKKLQLEWNTWVRSEFDLRKNEKNEDVIRNMLVIGKRQLGELNRSIRISNG</sequence>
<gene>
    <name evidence="2" type="ORF">AFUS01_LOCUS43224</name>
</gene>
<evidence type="ECO:0000313" key="3">
    <source>
        <dbReference type="Proteomes" id="UP000708208"/>
    </source>
</evidence>
<dbReference type="Pfam" id="PF05347">
    <property type="entry name" value="Complex1_LYR"/>
    <property type="match status" value="1"/>
</dbReference>
<dbReference type="OrthoDB" id="74240at2759"/>
<name>A0A8J2LLR3_9HEXA</name>
<feature type="domain" description="Complex 1 LYR protein" evidence="1">
    <location>
        <begin position="17"/>
        <end position="80"/>
    </location>
</feature>
<dbReference type="AlphaFoldDB" id="A0A8J2LLR3"/>
<proteinExistence type="predicted"/>
<dbReference type="CDD" id="cd20262">
    <property type="entry name" value="Complex1_LYR_LYRM2"/>
    <property type="match status" value="1"/>
</dbReference>
<dbReference type="Proteomes" id="UP000708208">
    <property type="component" value="Unassembled WGS sequence"/>
</dbReference>
<comment type="caution">
    <text evidence="2">The sequence shown here is derived from an EMBL/GenBank/DDBJ whole genome shotgun (WGS) entry which is preliminary data.</text>
</comment>
<protein>
    <recommendedName>
        <fullName evidence="1">Complex 1 LYR protein domain-containing protein</fullName>
    </recommendedName>
</protein>
<keyword evidence="3" id="KW-1185">Reference proteome</keyword>
<evidence type="ECO:0000259" key="1">
    <source>
        <dbReference type="Pfam" id="PF05347"/>
    </source>
</evidence>
<dbReference type="InterPro" id="IPR045293">
    <property type="entry name" value="Complex1_LYR_LYRM2"/>
</dbReference>